<evidence type="ECO:0000313" key="2">
    <source>
        <dbReference type="EMBL" id="KAF9470486.1"/>
    </source>
</evidence>
<dbReference type="AlphaFoldDB" id="A0A9P5YKK9"/>
<comment type="caution">
    <text evidence="2">The sequence shown here is derived from an EMBL/GenBank/DDBJ whole genome shotgun (WGS) entry which is preliminary data.</text>
</comment>
<evidence type="ECO:0000313" key="3">
    <source>
        <dbReference type="Proteomes" id="UP000807469"/>
    </source>
</evidence>
<reference evidence="2" key="1">
    <citation type="submission" date="2020-11" db="EMBL/GenBank/DDBJ databases">
        <authorList>
            <consortium name="DOE Joint Genome Institute"/>
            <person name="Ahrendt S."/>
            <person name="Riley R."/>
            <person name="Andreopoulos W."/>
            <person name="Labutti K."/>
            <person name="Pangilinan J."/>
            <person name="Ruiz-Duenas F.J."/>
            <person name="Barrasa J.M."/>
            <person name="Sanchez-Garcia M."/>
            <person name="Camarero S."/>
            <person name="Miyauchi S."/>
            <person name="Serrano A."/>
            <person name="Linde D."/>
            <person name="Babiker R."/>
            <person name="Drula E."/>
            <person name="Ayuso-Fernandez I."/>
            <person name="Pacheco R."/>
            <person name="Padilla G."/>
            <person name="Ferreira P."/>
            <person name="Barriuso J."/>
            <person name="Kellner H."/>
            <person name="Castanera R."/>
            <person name="Alfaro M."/>
            <person name="Ramirez L."/>
            <person name="Pisabarro A.G."/>
            <person name="Kuo A."/>
            <person name="Tritt A."/>
            <person name="Lipzen A."/>
            <person name="He G."/>
            <person name="Yan M."/>
            <person name="Ng V."/>
            <person name="Cullen D."/>
            <person name="Martin F."/>
            <person name="Rosso M.-N."/>
            <person name="Henrissat B."/>
            <person name="Hibbett D."/>
            <person name="Martinez A.T."/>
            <person name="Grigoriev I.V."/>
        </authorList>
    </citation>
    <scope>NUCLEOTIDE SEQUENCE</scope>
    <source>
        <strain evidence="2">CIRM-BRFM 674</strain>
    </source>
</reference>
<feature type="region of interest" description="Disordered" evidence="1">
    <location>
        <begin position="42"/>
        <end position="62"/>
    </location>
</feature>
<evidence type="ECO:0000256" key="1">
    <source>
        <dbReference type="SAM" id="MobiDB-lite"/>
    </source>
</evidence>
<protein>
    <submittedName>
        <fullName evidence="2">Uncharacterized protein</fullName>
    </submittedName>
</protein>
<organism evidence="2 3">
    <name type="scientific">Pholiota conissans</name>
    <dbReference type="NCBI Taxonomy" id="109636"/>
    <lineage>
        <taxon>Eukaryota</taxon>
        <taxon>Fungi</taxon>
        <taxon>Dikarya</taxon>
        <taxon>Basidiomycota</taxon>
        <taxon>Agaricomycotina</taxon>
        <taxon>Agaricomycetes</taxon>
        <taxon>Agaricomycetidae</taxon>
        <taxon>Agaricales</taxon>
        <taxon>Agaricineae</taxon>
        <taxon>Strophariaceae</taxon>
        <taxon>Pholiota</taxon>
    </lineage>
</organism>
<accession>A0A9P5YKK9</accession>
<gene>
    <name evidence="2" type="ORF">BDN70DRAFT_983951</name>
</gene>
<dbReference type="EMBL" id="MU155973">
    <property type="protein sequence ID" value="KAF9470486.1"/>
    <property type="molecule type" value="Genomic_DNA"/>
</dbReference>
<keyword evidence="3" id="KW-1185">Reference proteome</keyword>
<dbReference type="Proteomes" id="UP000807469">
    <property type="component" value="Unassembled WGS sequence"/>
</dbReference>
<proteinExistence type="predicted"/>
<name>A0A9P5YKK9_9AGAR</name>
<sequence>MKMSAVERRVGLGGHKPGMARALLILEMVDIEQLVVVEECMQSSTRKRMSRSESKTENDDISIDVDDDVPAIHFLTATATSKHFLSSSVPFSILSHVRPSNHTSFKTKRTPPSNSTRTSQGLFLLHTHALFASSTDAQLGLRRHQHLLRINSSFPSLQ</sequence>